<protein>
    <submittedName>
        <fullName evidence="11">ABC transporter ATP-binding protein</fullName>
    </submittedName>
</protein>
<evidence type="ECO:0000313" key="12">
    <source>
        <dbReference type="Proteomes" id="UP001500305"/>
    </source>
</evidence>
<dbReference type="PANTHER" id="PTHR43394:SF1">
    <property type="entry name" value="ATP-BINDING CASSETTE SUB-FAMILY B MEMBER 10, MITOCHONDRIAL"/>
    <property type="match status" value="1"/>
</dbReference>
<feature type="region of interest" description="Disordered" evidence="7">
    <location>
        <begin position="309"/>
        <end position="329"/>
    </location>
</feature>
<organism evidence="11 12">
    <name type="scientific">Kitasatospora cystarginea</name>
    <dbReference type="NCBI Taxonomy" id="58350"/>
    <lineage>
        <taxon>Bacteria</taxon>
        <taxon>Bacillati</taxon>
        <taxon>Actinomycetota</taxon>
        <taxon>Actinomycetes</taxon>
        <taxon>Kitasatosporales</taxon>
        <taxon>Streptomycetaceae</taxon>
        <taxon>Kitasatospora</taxon>
    </lineage>
</organism>
<dbReference type="InterPro" id="IPR039421">
    <property type="entry name" value="Type_1_exporter"/>
</dbReference>
<evidence type="ECO:0000256" key="2">
    <source>
        <dbReference type="ARBA" id="ARBA00022692"/>
    </source>
</evidence>
<feature type="domain" description="ABC transporter" evidence="9">
    <location>
        <begin position="330"/>
        <end position="561"/>
    </location>
</feature>
<evidence type="ECO:0000256" key="8">
    <source>
        <dbReference type="SAM" id="Phobius"/>
    </source>
</evidence>
<evidence type="ECO:0000259" key="9">
    <source>
        <dbReference type="PROSITE" id="PS50893"/>
    </source>
</evidence>
<feature type="transmembrane region" description="Helical" evidence="8">
    <location>
        <begin position="127"/>
        <end position="149"/>
    </location>
</feature>
<dbReference type="InterPro" id="IPR027417">
    <property type="entry name" value="P-loop_NTPase"/>
</dbReference>
<evidence type="ECO:0000256" key="7">
    <source>
        <dbReference type="SAM" id="MobiDB-lite"/>
    </source>
</evidence>
<dbReference type="PANTHER" id="PTHR43394">
    <property type="entry name" value="ATP-DEPENDENT PERMEASE MDL1, MITOCHONDRIAL"/>
    <property type="match status" value="1"/>
</dbReference>
<name>A0ABP5Q766_9ACTN</name>
<dbReference type="InterPro" id="IPR003439">
    <property type="entry name" value="ABC_transporter-like_ATP-bd"/>
</dbReference>
<dbReference type="Gene3D" id="3.40.50.300">
    <property type="entry name" value="P-loop containing nucleotide triphosphate hydrolases"/>
    <property type="match status" value="1"/>
</dbReference>
<dbReference type="InterPro" id="IPR011527">
    <property type="entry name" value="ABC1_TM_dom"/>
</dbReference>
<proteinExistence type="predicted"/>
<feature type="transmembrane region" description="Helical" evidence="8">
    <location>
        <begin position="53"/>
        <end position="74"/>
    </location>
</feature>
<evidence type="ECO:0000256" key="5">
    <source>
        <dbReference type="ARBA" id="ARBA00022989"/>
    </source>
</evidence>
<evidence type="ECO:0000256" key="1">
    <source>
        <dbReference type="ARBA" id="ARBA00004651"/>
    </source>
</evidence>
<dbReference type="SUPFAM" id="SSF90123">
    <property type="entry name" value="ABC transporter transmembrane region"/>
    <property type="match status" value="1"/>
</dbReference>
<feature type="domain" description="ABC transmembrane type-1" evidence="10">
    <location>
        <begin position="20"/>
        <end position="289"/>
    </location>
</feature>
<dbReference type="InterPro" id="IPR017871">
    <property type="entry name" value="ABC_transporter-like_CS"/>
</dbReference>
<evidence type="ECO:0000259" key="10">
    <source>
        <dbReference type="PROSITE" id="PS50929"/>
    </source>
</evidence>
<dbReference type="GO" id="GO:0005524">
    <property type="term" value="F:ATP binding"/>
    <property type="evidence" value="ECO:0007669"/>
    <property type="project" value="UniProtKB-KW"/>
</dbReference>
<keyword evidence="5 8" id="KW-1133">Transmembrane helix</keyword>
<dbReference type="PROSITE" id="PS50929">
    <property type="entry name" value="ABC_TM1F"/>
    <property type="match status" value="1"/>
</dbReference>
<dbReference type="Gene3D" id="1.20.1560.10">
    <property type="entry name" value="ABC transporter type 1, transmembrane domain"/>
    <property type="match status" value="1"/>
</dbReference>
<evidence type="ECO:0000256" key="6">
    <source>
        <dbReference type="ARBA" id="ARBA00023136"/>
    </source>
</evidence>
<keyword evidence="3" id="KW-0547">Nucleotide-binding</keyword>
<dbReference type="Pfam" id="PF00664">
    <property type="entry name" value="ABC_membrane"/>
    <property type="match status" value="1"/>
</dbReference>
<comment type="subcellular location">
    <subcellularLocation>
        <location evidence="1">Cell membrane</location>
        <topology evidence="1">Multi-pass membrane protein</topology>
    </subcellularLocation>
</comment>
<comment type="caution">
    <text evidence="11">The sequence shown here is derived from an EMBL/GenBank/DDBJ whole genome shotgun (WGS) entry which is preliminary data.</text>
</comment>
<evidence type="ECO:0000256" key="3">
    <source>
        <dbReference type="ARBA" id="ARBA00022741"/>
    </source>
</evidence>
<feature type="transmembrane region" description="Helical" evidence="8">
    <location>
        <begin position="245"/>
        <end position="263"/>
    </location>
</feature>
<keyword evidence="2 8" id="KW-0812">Transmembrane</keyword>
<evidence type="ECO:0000256" key="4">
    <source>
        <dbReference type="ARBA" id="ARBA00022840"/>
    </source>
</evidence>
<sequence length="564" mass="58654">MRSGEMMFRQAVRPVVGRLILLAAAQVGGAAVSLALPAAMADAVDRVLAGRGGGWAVSGIALLLAAAAVCEVSAEIAAASCGARATATLRRSLLRRILAVGVSGRNRHPAGDLTSRVVGSATDAGQIAVTVVGLATSAVTSLAGTVLLWRVDVRLGVVLLLSLVPALLLVRMFATRMSDLFVRYQELQADIAARLLDALDGIRTIRAAGTLDQEIARVLEPLPDLSATGAETWARQRSVVWRMSLLVPLIEVAVLTAAGLAVVQGRLLAGQFLAAAGYTTLALGFLNQVDSLAELARATASARRVTEIPGAAAEGPATPGAAPAPGPGRVTLRQVTVRRGGRAVLDGVDVEIPAGYAVAVVGRPGAGKSTFAQLIGRLVEPDGGEVMLDDTPVTRLDPVALRRAVAYAFERPVLLGETVHEAVAYGHEPLSRAVVERAARLACADSFVRRLPEGYDTPLADLRLSGGEAQRLGLARALVGEAGVLVLDDATSSLDTVTEMRIGQVIAEDLAGRTRVIIARRLAAAAGADLVVWLDDGRIRAVGRHPVLWSDPEYRAVFGRGDAA</sequence>
<feature type="compositionally biased region" description="Low complexity" evidence="7">
    <location>
        <begin position="309"/>
        <end position="323"/>
    </location>
</feature>
<dbReference type="InterPro" id="IPR036640">
    <property type="entry name" value="ABC1_TM_sf"/>
</dbReference>
<evidence type="ECO:0000313" key="11">
    <source>
        <dbReference type="EMBL" id="GAA2227801.1"/>
    </source>
</evidence>
<dbReference type="Pfam" id="PF00005">
    <property type="entry name" value="ABC_tran"/>
    <property type="match status" value="1"/>
</dbReference>
<dbReference type="Proteomes" id="UP001500305">
    <property type="component" value="Unassembled WGS sequence"/>
</dbReference>
<gene>
    <name evidence="11" type="ORF">GCM10010430_04190</name>
</gene>
<keyword evidence="6 8" id="KW-0472">Membrane</keyword>
<dbReference type="PROSITE" id="PS00211">
    <property type="entry name" value="ABC_TRANSPORTER_1"/>
    <property type="match status" value="1"/>
</dbReference>
<dbReference type="PROSITE" id="PS50893">
    <property type="entry name" value="ABC_TRANSPORTER_2"/>
    <property type="match status" value="1"/>
</dbReference>
<dbReference type="SUPFAM" id="SSF52540">
    <property type="entry name" value="P-loop containing nucleoside triphosphate hydrolases"/>
    <property type="match status" value="1"/>
</dbReference>
<dbReference type="SMART" id="SM00382">
    <property type="entry name" value="AAA"/>
    <property type="match status" value="1"/>
</dbReference>
<keyword evidence="4 11" id="KW-0067">ATP-binding</keyword>
<accession>A0ABP5Q766</accession>
<keyword evidence="12" id="KW-1185">Reference proteome</keyword>
<dbReference type="InterPro" id="IPR003593">
    <property type="entry name" value="AAA+_ATPase"/>
</dbReference>
<reference evidence="12" key="1">
    <citation type="journal article" date="2019" name="Int. J. Syst. Evol. Microbiol.">
        <title>The Global Catalogue of Microorganisms (GCM) 10K type strain sequencing project: providing services to taxonomists for standard genome sequencing and annotation.</title>
        <authorList>
            <consortium name="The Broad Institute Genomics Platform"/>
            <consortium name="The Broad Institute Genome Sequencing Center for Infectious Disease"/>
            <person name="Wu L."/>
            <person name="Ma J."/>
        </authorList>
    </citation>
    <scope>NUCLEOTIDE SEQUENCE [LARGE SCALE GENOMIC DNA]</scope>
    <source>
        <strain evidence="12">JCM 7356</strain>
    </source>
</reference>
<feature type="transmembrane region" description="Helical" evidence="8">
    <location>
        <begin position="155"/>
        <end position="174"/>
    </location>
</feature>
<dbReference type="EMBL" id="BAAATR010000002">
    <property type="protein sequence ID" value="GAA2227801.1"/>
    <property type="molecule type" value="Genomic_DNA"/>
</dbReference>